<dbReference type="EMBL" id="JAQQXS010000006">
    <property type="protein sequence ID" value="MDC8785160.1"/>
    <property type="molecule type" value="Genomic_DNA"/>
</dbReference>
<dbReference type="InterPro" id="IPR050950">
    <property type="entry name" value="HTH-type_LysR_regulators"/>
</dbReference>
<evidence type="ECO:0000256" key="4">
    <source>
        <dbReference type="ARBA" id="ARBA00023163"/>
    </source>
</evidence>
<dbReference type="Pfam" id="PF00126">
    <property type="entry name" value="HTH_1"/>
    <property type="match status" value="1"/>
</dbReference>
<dbReference type="PANTHER" id="PTHR30419">
    <property type="entry name" value="HTH-TYPE TRANSCRIPTIONAL REGULATOR YBHD"/>
    <property type="match status" value="1"/>
</dbReference>
<evidence type="ECO:0000313" key="7">
    <source>
        <dbReference type="Proteomes" id="UP001219862"/>
    </source>
</evidence>
<dbReference type="Proteomes" id="UP001219862">
    <property type="component" value="Unassembled WGS sequence"/>
</dbReference>
<dbReference type="Gene3D" id="1.10.10.10">
    <property type="entry name" value="Winged helix-like DNA-binding domain superfamily/Winged helix DNA-binding domain"/>
    <property type="match status" value="1"/>
</dbReference>
<dbReference type="InterPro" id="IPR036388">
    <property type="entry name" value="WH-like_DNA-bd_sf"/>
</dbReference>
<keyword evidence="3" id="KW-0238">DNA-binding</keyword>
<evidence type="ECO:0000256" key="2">
    <source>
        <dbReference type="ARBA" id="ARBA00023015"/>
    </source>
</evidence>
<organism evidence="6 7">
    <name type="scientific">Roseateles koreensis</name>
    <dbReference type="NCBI Taxonomy" id="2987526"/>
    <lineage>
        <taxon>Bacteria</taxon>
        <taxon>Pseudomonadati</taxon>
        <taxon>Pseudomonadota</taxon>
        <taxon>Betaproteobacteria</taxon>
        <taxon>Burkholderiales</taxon>
        <taxon>Sphaerotilaceae</taxon>
        <taxon>Roseateles</taxon>
    </lineage>
</organism>
<name>A0ABT5KQF8_9BURK</name>
<dbReference type="PANTHER" id="PTHR30419:SF8">
    <property type="entry name" value="NITROGEN ASSIMILATION TRANSCRIPTIONAL ACTIVATOR-RELATED"/>
    <property type="match status" value="1"/>
</dbReference>
<evidence type="ECO:0000256" key="1">
    <source>
        <dbReference type="ARBA" id="ARBA00009437"/>
    </source>
</evidence>
<evidence type="ECO:0000256" key="3">
    <source>
        <dbReference type="ARBA" id="ARBA00023125"/>
    </source>
</evidence>
<keyword evidence="7" id="KW-1185">Reference proteome</keyword>
<keyword evidence="4" id="KW-0804">Transcription</keyword>
<dbReference type="Pfam" id="PF03466">
    <property type="entry name" value="LysR_substrate"/>
    <property type="match status" value="1"/>
</dbReference>
<gene>
    <name evidence="6" type="ORF">PRZ01_08155</name>
</gene>
<accession>A0ABT5KQF8</accession>
<keyword evidence="2" id="KW-0805">Transcription regulation</keyword>
<feature type="domain" description="HTH lysR-type" evidence="5">
    <location>
        <begin position="9"/>
        <end position="66"/>
    </location>
</feature>
<dbReference type="PRINTS" id="PR00039">
    <property type="entry name" value="HTHLYSR"/>
</dbReference>
<proteinExistence type="inferred from homology"/>
<dbReference type="InterPro" id="IPR036390">
    <property type="entry name" value="WH_DNA-bd_sf"/>
</dbReference>
<dbReference type="PROSITE" id="PS50931">
    <property type="entry name" value="HTH_LYSR"/>
    <property type="match status" value="1"/>
</dbReference>
<reference evidence="6 7" key="1">
    <citation type="submission" date="2022-10" db="EMBL/GenBank/DDBJ databases">
        <title>paucibacter sp. hw8 Genome sequencing.</title>
        <authorList>
            <person name="Park S."/>
        </authorList>
    </citation>
    <scope>NUCLEOTIDE SEQUENCE [LARGE SCALE GENOMIC DNA]</scope>
    <source>
        <strain evidence="7">hw8</strain>
    </source>
</reference>
<evidence type="ECO:0000313" key="6">
    <source>
        <dbReference type="EMBL" id="MDC8785160.1"/>
    </source>
</evidence>
<dbReference type="InterPro" id="IPR000847">
    <property type="entry name" value="LysR_HTH_N"/>
</dbReference>
<comment type="similarity">
    <text evidence="1">Belongs to the LysR transcriptional regulatory family.</text>
</comment>
<dbReference type="SUPFAM" id="SSF53850">
    <property type="entry name" value="Periplasmic binding protein-like II"/>
    <property type="match status" value="1"/>
</dbReference>
<comment type="caution">
    <text evidence="6">The sequence shown here is derived from an EMBL/GenBank/DDBJ whole genome shotgun (WGS) entry which is preliminary data.</text>
</comment>
<dbReference type="RefSeq" id="WP_273596271.1">
    <property type="nucleotide sequence ID" value="NZ_JAQQXS010000006.1"/>
</dbReference>
<dbReference type="InterPro" id="IPR005119">
    <property type="entry name" value="LysR_subst-bd"/>
</dbReference>
<dbReference type="Gene3D" id="3.40.190.290">
    <property type="match status" value="1"/>
</dbReference>
<evidence type="ECO:0000259" key="5">
    <source>
        <dbReference type="PROSITE" id="PS50931"/>
    </source>
</evidence>
<dbReference type="SUPFAM" id="SSF46785">
    <property type="entry name" value="Winged helix' DNA-binding domain"/>
    <property type="match status" value="1"/>
</dbReference>
<sequence>MTTDNVAMIDLRHLRHALALAEHRSFARAANACHITQSALTRSIQALETSLDAKLFDRHREGIEPTELGKLVLRYALNLDSTSRELERELRLAQGLEVGELTIGVGLYGGLSLITPVVAQLNQLQPALKVRIHVAPWSVLPISARARETDVIVVERSQIQESGDFEHTAMSEHPAVLICRPAHPLLQLPSCSTQDLLQYPSVGPLLSPDVLARLCERDPAASEAIVQASDQAVTQCDSAALIKELVMSTDALSAMYPFMVDRELASGQLRALPQIKLGVHASFAAAWLSARPLSAAAATFIELLRAQDLRFSNQARTMIAVSAGASR</sequence>
<protein>
    <submittedName>
        <fullName evidence="6">LysR family transcriptional regulator</fullName>
    </submittedName>
</protein>